<dbReference type="InterPro" id="IPR007560">
    <property type="entry name" value="Restrct_endonuc_IV_Mrr"/>
</dbReference>
<keyword evidence="5" id="KW-1185">Reference proteome</keyword>
<dbReference type="GO" id="GO:0003677">
    <property type="term" value="F:DNA binding"/>
    <property type="evidence" value="ECO:0007669"/>
    <property type="project" value="InterPro"/>
</dbReference>
<sequence>MAKWSKKELTNIENLIRGILVISSASICFAYNLGYLFFFGSIGVSLVLSVIIGSWLARVNNQGKAKQKKNGAKKELTKRNHKTEKQSRKPLTDQELLTADIDSLSGPDFERLMEAYYRDKGYQVERVGGSGDNEVDLILQDKKGYKIAVQCKRWKKNVGNDIVLRLKAGKQVYGCYDAWIVTTSHFTKTAIEIAGPLNITLINGAQVHDMIRRWRKEKAKNMS</sequence>
<dbReference type="GO" id="GO:0015666">
    <property type="term" value="F:restriction endodeoxyribonuclease activity"/>
    <property type="evidence" value="ECO:0007669"/>
    <property type="project" value="TreeGrafter"/>
</dbReference>
<name>M8DBG4_9BACL</name>
<dbReference type="SUPFAM" id="SSF52980">
    <property type="entry name" value="Restriction endonuclease-like"/>
    <property type="match status" value="1"/>
</dbReference>
<dbReference type="Pfam" id="PF04471">
    <property type="entry name" value="Mrr_cat"/>
    <property type="match status" value="1"/>
</dbReference>
<keyword evidence="2" id="KW-1133">Transmembrane helix</keyword>
<evidence type="ECO:0000256" key="2">
    <source>
        <dbReference type="SAM" id="Phobius"/>
    </source>
</evidence>
<evidence type="ECO:0000256" key="1">
    <source>
        <dbReference type="SAM" id="MobiDB-lite"/>
    </source>
</evidence>
<accession>M8DBG4</accession>
<feature type="region of interest" description="Disordered" evidence="1">
    <location>
        <begin position="66"/>
        <end position="90"/>
    </location>
</feature>
<dbReference type="GO" id="GO:0009307">
    <property type="term" value="P:DNA restriction-modification system"/>
    <property type="evidence" value="ECO:0007669"/>
    <property type="project" value="InterPro"/>
</dbReference>
<evidence type="ECO:0000313" key="5">
    <source>
        <dbReference type="Proteomes" id="UP000012081"/>
    </source>
</evidence>
<keyword evidence="4" id="KW-0540">Nuclease</keyword>
<dbReference type="EMBL" id="APBN01000013">
    <property type="protein sequence ID" value="EMT50692.1"/>
    <property type="molecule type" value="Genomic_DNA"/>
</dbReference>
<feature type="transmembrane region" description="Helical" evidence="2">
    <location>
        <begin position="38"/>
        <end position="59"/>
    </location>
</feature>
<dbReference type="Proteomes" id="UP000012081">
    <property type="component" value="Unassembled WGS sequence"/>
</dbReference>
<protein>
    <submittedName>
        <fullName evidence="4">Restriction endonuclease family protein</fullName>
    </submittedName>
</protein>
<keyword evidence="2" id="KW-0472">Membrane</keyword>
<keyword evidence="2" id="KW-0812">Transmembrane</keyword>
<dbReference type="InterPro" id="IPR011335">
    <property type="entry name" value="Restrct_endonuc-II-like"/>
</dbReference>
<feature type="domain" description="Restriction endonuclease type IV Mrr" evidence="3">
    <location>
        <begin position="101"/>
        <end position="211"/>
    </location>
</feature>
<proteinExistence type="predicted"/>
<dbReference type="PANTHER" id="PTHR30015:SF7">
    <property type="entry name" value="TYPE IV METHYL-DIRECTED RESTRICTION ENZYME ECOKMRR"/>
    <property type="match status" value="1"/>
</dbReference>
<dbReference type="STRING" id="1300222.I532_21530"/>
<dbReference type="AlphaFoldDB" id="M8DBG4"/>
<dbReference type="PANTHER" id="PTHR30015">
    <property type="entry name" value="MRR RESTRICTION SYSTEM PROTEIN"/>
    <property type="match status" value="1"/>
</dbReference>
<dbReference type="RefSeq" id="WP_003391150.1">
    <property type="nucleotide sequence ID" value="NZ_APBN01000013.1"/>
</dbReference>
<feature type="compositionally biased region" description="Basic and acidic residues" evidence="1">
    <location>
        <begin position="72"/>
        <end position="90"/>
    </location>
</feature>
<evidence type="ECO:0000313" key="4">
    <source>
        <dbReference type="EMBL" id="EMT50692.1"/>
    </source>
</evidence>
<dbReference type="InterPro" id="IPR011856">
    <property type="entry name" value="tRNA_endonuc-like_dom_sf"/>
</dbReference>
<feature type="transmembrane region" description="Helical" evidence="2">
    <location>
        <begin position="12"/>
        <end position="32"/>
    </location>
</feature>
<dbReference type="InterPro" id="IPR052906">
    <property type="entry name" value="Type_IV_Methyl-Rstrct_Enzyme"/>
</dbReference>
<dbReference type="Gene3D" id="3.40.1350.10">
    <property type="match status" value="1"/>
</dbReference>
<organism evidence="4 5">
    <name type="scientific">Brevibacillus borstelensis AK1</name>
    <dbReference type="NCBI Taxonomy" id="1300222"/>
    <lineage>
        <taxon>Bacteria</taxon>
        <taxon>Bacillati</taxon>
        <taxon>Bacillota</taxon>
        <taxon>Bacilli</taxon>
        <taxon>Bacillales</taxon>
        <taxon>Paenibacillaceae</taxon>
        <taxon>Brevibacillus</taxon>
    </lineage>
</organism>
<gene>
    <name evidence="4" type="ORF">I532_21530</name>
</gene>
<evidence type="ECO:0000259" key="3">
    <source>
        <dbReference type="Pfam" id="PF04471"/>
    </source>
</evidence>
<keyword evidence="4" id="KW-0378">Hydrolase</keyword>
<comment type="caution">
    <text evidence="4">The sequence shown here is derived from an EMBL/GenBank/DDBJ whole genome shotgun (WGS) entry which is preliminary data.</text>
</comment>
<reference evidence="4 5" key="1">
    <citation type="submission" date="2013-03" db="EMBL/GenBank/DDBJ databases">
        <title>Assembly of a new bacterial strain Brevibacillus borstelensis AK1.</title>
        <authorList>
            <person name="Rajan I."/>
            <person name="PoliReddy D."/>
            <person name="Sugumar T."/>
            <person name="Rathinam K."/>
            <person name="Alqarawi S."/>
            <person name="Khalil A.B."/>
            <person name="Sivakumar N."/>
        </authorList>
    </citation>
    <scope>NUCLEOTIDE SEQUENCE [LARGE SCALE GENOMIC DNA]</scope>
    <source>
        <strain evidence="4 5">AK1</strain>
    </source>
</reference>
<keyword evidence="4" id="KW-0255">Endonuclease</keyword>
<dbReference type="OrthoDB" id="9797274at2"/>